<dbReference type="NCBIfam" id="NF004477">
    <property type="entry name" value="PRK05815.1-1"/>
    <property type="match status" value="1"/>
</dbReference>
<dbReference type="NCBIfam" id="TIGR01131">
    <property type="entry name" value="ATP_synt_6_or_A"/>
    <property type="match status" value="1"/>
</dbReference>
<evidence type="ECO:0000256" key="1">
    <source>
        <dbReference type="ARBA" id="ARBA00004141"/>
    </source>
</evidence>
<feature type="transmembrane region" description="Helical" evidence="11">
    <location>
        <begin position="238"/>
        <end position="267"/>
    </location>
</feature>
<feature type="transmembrane region" description="Helical" evidence="11">
    <location>
        <begin position="95"/>
        <end position="113"/>
    </location>
</feature>
<keyword evidence="4 11" id="KW-0138">CF(0)</keyword>
<evidence type="ECO:0000256" key="3">
    <source>
        <dbReference type="ARBA" id="ARBA00022448"/>
    </source>
</evidence>
<keyword evidence="3 11" id="KW-0813">Transport</keyword>
<evidence type="ECO:0000313" key="13">
    <source>
        <dbReference type="EMBL" id="MDK2122540.1"/>
    </source>
</evidence>
<gene>
    <name evidence="11 13" type="primary">atpB</name>
    <name evidence="13" type="ORF">PZA18_00590</name>
</gene>
<evidence type="ECO:0000256" key="12">
    <source>
        <dbReference type="RuleBase" id="RU000483"/>
    </source>
</evidence>
<dbReference type="InterPro" id="IPR035908">
    <property type="entry name" value="F0_ATP_A_sf"/>
</dbReference>
<feature type="transmembrane region" description="Helical" evidence="11">
    <location>
        <begin position="41"/>
        <end position="59"/>
    </location>
</feature>
<evidence type="ECO:0000256" key="5">
    <source>
        <dbReference type="ARBA" id="ARBA00022692"/>
    </source>
</evidence>
<dbReference type="Pfam" id="PF00119">
    <property type="entry name" value="ATP-synt_A"/>
    <property type="match status" value="1"/>
</dbReference>
<dbReference type="InterPro" id="IPR023011">
    <property type="entry name" value="ATP_synth_F0_asu_AS"/>
</dbReference>
<dbReference type="PROSITE" id="PS00449">
    <property type="entry name" value="ATPASE_A"/>
    <property type="match status" value="1"/>
</dbReference>
<evidence type="ECO:0000256" key="9">
    <source>
        <dbReference type="ARBA" id="ARBA00023136"/>
    </source>
</evidence>
<dbReference type="Gene3D" id="1.20.120.220">
    <property type="entry name" value="ATP synthase, F0 complex, subunit A"/>
    <property type="match status" value="1"/>
</dbReference>
<evidence type="ECO:0000313" key="14">
    <source>
        <dbReference type="Proteomes" id="UP001172778"/>
    </source>
</evidence>
<dbReference type="SUPFAM" id="SSF81336">
    <property type="entry name" value="F1F0 ATP synthase subunit A"/>
    <property type="match status" value="1"/>
</dbReference>
<feature type="transmembrane region" description="Helical" evidence="11">
    <location>
        <begin position="211"/>
        <end position="232"/>
    </location>
</feature>
<comment type="similarity">
    <text evidence="2 11 12">Belongs to the ATPase A chain family.</text>
</comment>
<dbReference type="PANTHER" id="PTHR42823:SF3">
    <property type="entry name" value="ATP SYNTHASE SUBUNIT A, CHLOROPLASTIC"/>
    <property type="match status" value="1"/>
</dbReference>
<name>A0ABT7DR45_9NEIS</name>
<evidence type="ECO:0000256" key="6">
    <source>
        <dbReference type="ARBA" id="ARBA00022781"/>
    </source>
</evidence>
<accession>A0ABT7DR45</accession>
<comment type="function">
    <text evidence="11 12">Key component of the proton channel; it plays a direct role in the translocation of protons across the membrane.</text>
</comment>
<evidence type="ECO:0000256" key="8">
    <source>
        <dbReference type="ARBA" id="ARBA00023065"/>
    </source>
</evidence>
<proteinExistence type="inferred from homology"/>
<dbReference type="RefSeq" id="WP_284098823.1">
    <property type="nucleotide sequence ID" value="NZ_JARRAF010000001.1"/>
</dbReference>
<keyword evidence="7 11" id="KW-1133">Transmembrane helix</keyword>
<reference evidence="13" key="1">
    <citation type="submission" date="2023-03" db="EMBL/GenBank/DDBJ databases">
        <title>Chitinimonas shenzhenensis gen. nov., sp. nov., a novel member of family Burkholderiaceae isolated from activated sludge collected in Shen Zhen, China.</title>
        <authorList>
            <person name="Wang X."/>
        </authorList>
    </citation>
    <scope>NUCLEOTIDE SEQUENCE</scope>
    <source>
        <strain evidence="13">DQS-5</strain>
    </source>
</reference>
<dbReference type="InterPro" id="IPR000568">
    <property type="entry name" value="ATP_synth_F0_asu"/>
</dbReference>
<evidence type="ECO:0000256" key="2">
    <source>
        <dbReference type="ARBA" id="ARBA00006810"/>
    </source>
</evidence>
<keyword evidence="5 11" id="KW-0812">Transmembrane</keyword>
<evidence type="ECO:0000256" key="10">
    <source>
        <dbReference type="ARBA" id="ARBA00023310"/>
    </source>
</evidence>
<keyword evidence="8 11" id="KW-0406">Ion transport</keyword>
<organism evidence="13 14">
    <name type="scientific">Parachitinimonas caeni</name>
    <dbReference type="NCBI Taxonomy" id="3031301"/>
    <lineage>
        <taxon>Bacteria</taxon>
        <taxon>Pseudomonadati</taxon>
        <taxon>Pseudomonadota</taxon>
        <taxon>Betaproteobacteria</taxon>
        <taxon>Neisseriales</taxon>
        <taxon>Chitinibacteraceae</taxon>
        <taxon>Parachitinimonas</taxon>
    </lineage>
</organism>
<dbReference type="Proteomes" id="UP001172778">
    <property type="component" value="Unassembled WGS sequence"/>
</dbReference>
<keyword evidence="6 11" id="KW-0375">Hydrogen ion transport</keyword>
<sequence>MSAEQHAPSATEYIQHHLINLSSPQTTGGAYNFWTFHLDTFWVALILGFVFVALFGLVARRVSVDKPTKFQLFIELIVELVDNHVKEIFHGKSKLIAPLALTVFVWIVLMNAMDFLPVDLLPLLGQKVGLHYLRVVPTADINQGLAMSLSVIILSILLGIQAKGAGGFIKEFFTAPFHAEGMGMKIVLMPVNAAMQCIEYGSRGLSLALRLVGNMFAGELVFMLIALLPWWGQLIPGSAWAIFHILIVVLQAYIFMMLTIVYCSLAVEEH</sequence>
<evidence type="ECO:0000256" key="7">
    <source>
        <dbReference type="ARBA" id="ARBA00022989"/>
    </source>
</evidence>
<keyword evidence="14" id="KW-1185">Reference proteome</keyword>
<dbReference type="HAMAP" id="MF_01393">
    <property type="entry name" value="ATP_synth_a_bact"/>
    <property type="match status" value="1"/>
</dbReference>
<dbReference type="EMBL" id="JARRAF010000001">
    <property type="protein sequence ID" value="MDK2122540.1"/>
    <property type="molecule type" value="Genomic_DNA"/>
</dbReference>
<keyword evidence="10 11" id="KW-0066">ATP synthesis</keyword>
<feature type="transmembrane region" description="Helical" evidence="11">
    <location>
        <begin position="141"/>
        <end position="160"/>
    </location>
</feature>
<evidence type="ECO:0000256" key="4">
    <source>
        <dbReference type="ARBA" id="ARBA00022547"/>
    </source>
</evidence>
<keyword evidence="11" id="KW-1003">Cell membrane</keyword>
<dbReference type="PANTHER" id="PTHR42823">
    <property type="entry name" value="ATP SYNTHASE SUBUNIT A, CHLOROPLASTIC"/>
    <property type="match status" value="1"/>
</dbReference>
<protein>
    <recommendedName>
        <fullName evidence="11 12">ATP synthase subunit a</fullName>
    </recommendedName>
    <alternativeName>
        <fullName evidence="11">ATP synthase F0 sector subunit a</fullName>
    </alternativeName>
    <alternativeName>
        <fullName evidence="11">F-ATPase subunit 6</fullName>
    </alternativeName>
</protein>
<dbReference type="CDD" id="cd00310">
    <property type="entry name" value="ATP-synt_Fo_a_6"/>
    <property type="match status" value="1"/>
</dbReference>
<comment type="caution">
    <text evidence="13">The sequence shown here is derived from an EMBL/GenBank/DDBJ whole genome shotgun (WGS) entry which is preliminary data.</text>
</comment>
<comment type="subcellular location">
    <subcellularLocation>
        <location evidence="11 12">Cell membrane</location>
        <topology evidence="11 12">Multi-pass membrane protein</topology>
    </subcellularLocation>
    <subcellularLocation>
        <location evidence="1">Membrane</location>
        <topology evidence="1">Multi-pass membrane protein</topology>
    </subcellularLocation>
</comment>
<evidence type="ECO:0000256" key="11">
    <source>
        <dbReference type="HAMAP-Rule" id="MF_01393"/>
    </source>
</evidence>
<keyword evidence="9 11" id="KW-0472">Membrane</keyword>
<dbReference type="InterPro" id="IPR045082">
    <property type="entry name" value="ATP_syn_F0_a_bact/chloroplast"/>
</dbReference>